<proteinExistence type="predicted"/>
<comment type="caution">
    <text evidence="1">The sequence shown here is derived from an EMBL/GenBank/DDBJ whole genome shotgun (WGS) entry which is preliminary data.</text>
</comment>
<evidence type="ECO:0000313" key="2">
    <source>
        <dbReference type="Proteomes" id="UP001172386"/>
    </source>
</evidence>
<reference evidence="1" key="1">
    <citation type="submission" date="2022-10" db="EMBL/GenBank/DDBJ databases">
        <title>Culturing micro-colonial fungi from biological soil crusts in the Mojave desert and describing Neophaeococcomyces mojavensis, and introducing the new genera and species Taxawa tesnikishii.</title>
        <authorList>
            <person name="Kurbessoian T."/>
            <person name="Stajich J.E."/>
        </authorList>
    </citation>
    <scope>NUCLEOTIDE SEQUENCE</scope>
    <source>
        <strain evidence="1">JES_112</strain>
    </source>
</reference>
<keyword evidence="2" id="KW-1185">Reference proteome</keyword>
<gene>
    <name evidence="1" type="ORF">H2198_005107</name>
</gene>
<evidence type="ECO:0000313" key="1">
    <source>
        <dbReference type="EMBL" id="KAJ9656256.1"/>
    </source>
</evidence>
<dbReference type="EMBL" id="JAPDRQ010000081">
    <property type="protein sequence ID" value="KAJ9656256.1"/>
    <property type="molecule type" value="Genomic_DNA"/>
</dbReference>
<sequence>MDITSLLLPTDPQDKLTTSTIEPLARSKVVLSSSKTAHQGRWRVEDASLQSVKNADVERKIKSWYGKELANLSTINASISTLLAGQGEDAAEPVDGTSAVIVSLGASGHENRSPSISTILDSSLDPFVCLAADVTPRQQALLQFFIRDFSPTMFGTSEKAFYSPSQAVGLPAAGHSKVGMQWICILADEIIHSMSGRERSRELSLQRSNGYVSLKTALRRRQDKFEEALLAIVIAGLVEYSFGDARAQSLHTIAADMLIHSRGGMENTIKAAPNLEPFYIHAQYAFGRCRIPSLASLEKITTEWLEELQSILEIDRSVWRKCASTPGGHVACQCAILEMATVQTAMESLAVKDPSSFAVGMQLTLLVEITSALMEFAGRCSLAIKYFRRIEFICRHSMIDGRGNTEACELRAGTLASICSRARRDVIDQEIPHELFDIDTRIVKRHILALKPFGYLTNKGQNLVLDRMISWLRHGGGRGLSLGEGQVDILKSEAIQTWYFCYGSRTQS</sequence>
<dbReference type="Proteomes" id="UP001172386">
    <property type="component" value="Unassembled WGS sequence"/>
</dbReference>
<accession>A0ACC3A6R1</accession>
<name>A0ACC3A6R1_9EURO</name>
<protein>
    <submittedName>
        <fullName evidence="1">Uncharacterized protein</fullName>
    </submittedName>
</protein>
<organism evidence="1 2">
    <name type="scientific">Neophaeococcomyces mojaviensis</name>
    <dbReference type="NCBI Taxonomy" id="3383035"/>
    <lineage>
        <taxon>Eukaryota</taxon>
        <taxon>Fungi</taxon>
        <taxon>Dikarya</taxon>
        <taxon>Ascomycota</taxon>
        <taxon>Pezizomycotina</taxon>
        <taxon>Eurotiomycetes</taxon>
        <taxon>Chaetothyriomycetidae</taxon>
        <taxon>Chaetothyriales</taxon>
        <taxon>Chaetothyriales incertae sedis</taxon>
        <taxon>Neophaeococcomyces</taxon>
    </lineage>
</organism>